<protein>
    <submittedName>
        <fullName evidence="1">Uncharacterized protein</fullName>
    </submittedName>
</protein>
<organism evidence="1 2">
    <name type="scientific">Fusarium piperis</name>
    <dbReference type="NCBI Taxonomy" id="1435070"/>
    <lineage>
        <taxon>Eukaryota</taxon>
        <taxon>Fungi</taxon>
        <taxon>Dikarya</taxon>
        <taxon>Ascomycota</taxon>
        <taxon>Pezizomycotina</taxon>
        <taxon>Sordariomycetes</taxon>
        <taxon>Hypocreomycetidae</taxon>
        <taxon>Hypocreales</taxon>
        <taxon>Nectriaceae</taxon>
        <taxon>Fusarium</taxon>
        <taxon>Fusarium solani species complex</taxon>
    </lineage>
</organism>
<accession>A0A9W8W3N3</accession>
<reference evidence="1" key="1">
    <citation type="submission" date="2022-10" db="EMBL/GenBank/DDBJ databases">
        <title>Tapping the CABI collections for fungal endophytes: first genome assemblies for Collariella, Neodidymelliopsis, Ascochyta clinopodiicola, Didymella pomorum, Didymosphaeria variabile, Neocosmospora piperis and Neocucurbitaria cava.</title>
        <authorList>
            <person name="Hill R."/>
        </authorList>
    </citation>
    <scope>NUCLEOTIDE SEQUENCE</scope>
    <source>
        <strain evidence="1">IMI 366586</strain>
    </source>
</reference>
<keyword evidence="2" id="KW-1185">Reference proteome</keyword>
<dbReference type="AlphaFoldDB" id="A0A9W8W3N3"/>
<sequence length="192" mass="22018">MRRLILPHQQLQRQEPQVNHLLLISNHLMLALDLSNPLLSTQLQSPMRHKGPFPSHLHLRMRRLSPLAQDHSLQQQVILHNINRLPMLLLLDLILLNLNIPLNRHMLTGCLHLFRDSHLLGYSPLLFPLGQHQPREGCRPMASDPDQLVTTRPVTLLLHRPTSLLHRHSRHDLALALAVLERSLAAARRISG</sequence>
<dbReference type="Proteomes" id="UP001140502">
    <property type="component" value="Unassembled WGS sequence"/>
</dbReference>
<evidence type="ECO:0000313" key="1">
    <source>
        <dbReference type="EMBL" id="KAJ4308084.1"/>
    </source>
</evidence>
<evidence type="ECO:0000313" key="2">
    <source>
        <dbReference type="Proteomes" id="UP001140502"/>
    </source>
</evidence>
<gene>
    <name evidence="1" type="ORF">N0V84_012313</name>
</gene>
<dbReference type="EMBL" id="JAPEUR010000579">
    <property type="protein sequence ID" value="KAJ4308084.1"/>
    <property type="molecule type" value="Genomic_DNA"/>
</dbReference>
<proteinExistence type="predicted"/>
<comment type="caution">
    <text evidence="1">The sequence shown here is derived from an EMBL/GenBank/DDBJ whole genome shotgun (WGS) entry which is preliminary data.</text>
</comment>
<name>A0A9W8W3N3_9HYPO</name>